<comment type="catalytic activity">
    <reaction evidence="1">
        <text>Hydrolysis of terminal non-reducing N-acetyl-D-hexosamine residues in N-acetyl-beta-D-hexosaminides.</text>
        <dbReference type="EC" id="3.2.1.52"/>
    </reaction>
</comment>
<keyword evidence="6" id="KW-0732">Signal</keyword>
<evidence type="ECO:0000256" key="2">
    <source>
        <dbReference type="ARBA" id="ARBA00005336"/>
    </source>
</evidence>
<dbReference type="InterPro" id="IPR017853">
    <property type="entry name" value="GH"/>
</dbReference>
<dbReference type="InterPro" id="IPR036881">
    <property type="entry name" value="Glyco_hydro_3_C_sf"/>
</dbReference>
<dbReference type="PANTHER" id="PTHR30480">
    <property type="entry name" value="BETA-HEXOSAMINIDASE-RELATED"/>
    <property type="match status" value="1"/>
</dbReference>
<evidence type="ECO:0000256" key="6">
    <source>
        <dbReference type="SAM" id="SignalP"/>
    </source>
</evidence>
<evidence type="ECO:0000256" key="5">
    <source>
        <dbReference type="ARBA" id="ARBA00023295"/>
    </source>
</evidence>
<comment type="caution">
    <text evidence="8">The sequence shown here is derived from an EMBL/GenBank/DDBJ whole genome shotgun (WGS) entry which is preliminary data.</text>
</comment>
<dbReference type="Gene3D" id="3.40.50.1700">
    <property type="entry name" value="Glycoside hydrolase family 3 C-terminal domain"/>
    <property type="match status" value="1"/>
</dbReference>
<accession>A0A2U1IW54</accession>
<keyword evidence="9" id="KW-1185">Reference proteome</keyword>
<proteinExistence type="inferred from homology"/>
<reference evidence="8 9" key="1">
    <citation type="journal article" date="2018" name="MBio">
        <title>Comparative Genomics Reveals the Core Gene Toolbox for the Fungus-Insect Symbiosis.</title>
        <authorList>
            <person name="Wang Y."/>
            <person name="Stata M."/>
            <person name="Wang W."/>
            <person name="Stajich J.E."/>
            <person name="White M.M."/>
            <person name="Moncalvo J.M."/>
        </authorList>
    </citation>
    <scope>NUCLEOTIDE SEQUENCE [LARGE SCALE GENOMIC DNA]</scope>
    <source>
        <strain evidence="8 9">AUS-126-30</strain>
    </source>
</reference>
<dbReference type="PANTHER" id="PTHR30480:SF13">
    <property type="entry name" value="BETA-HEXOSAMINIDASE"/>
    <property type="match status" value="1"/>
</dbReference>
<dbReference type="Proteomes" id="UP000245591">
    <property type="component" value="Unassembled WGS sequence"/>
</dbReference>
<feature type="domain" description="Glycoside hydrolase family 3 N-terminal" evidence="7">
    <location>
        <begin position="50"/>
        <end position="403"/>
    </location>
</feature>
<protein>
    <recommendedName>
        <fullName evidence="3">beta-N-acetylhexosaminidase</fullName>
        <ecNumber evidence="3">3.2.1.52</ecNumber>
    </recommendedName>
</protein>
<dbReference type="SUPFAM" id="SSF51445">
    <property type="entry name" value="(Trans)glycosidases"/>
    <property type="match status" value="1"/>
</dbReference>
<dbReference type="InterPro" id="IPR036962">
    <property type="entry name" value="Glyco_hydro_3_N_sf"/>
</dbReference>
<dbReference type="Gene3D" id="3.20.20.300">
    <property type="entry name" value="Glycoside hydrolase, family 3, N-terminal domain"/>
    <property type="match status" value="1"/>
</dbReference>
<dbReference type="InterPro" id="IPR001764">
    <property type="entry name" value="Glyco_hydro_3_N"/>
</dbReference>
<dbReference type="GO" id="GO:0005975">
    <property type="term" value="P:carbohydrate metabolic process"/>
    <property type="evidence" value="ECO:0007669"/>
    <property type="project" value="InterPro"/>
</dbReference>
<dbReference type="EC" id="3.2.1.52" evidence="3"/>
<dbReference type="GO" id="GO:0004563">
    <property type="term" value="F:beta-N-acetylhexosaminidase activity"/>
    <property type="evidence" value="ECO:0007669"/>
    <property type="project" value="UniProtKB-EC"/>
</dbReference>
<dbReference type="SUPFAM" id="SSF52279">
    <property type="entry name" value="Beta-D-glucan exohydrolase, C-terminal domain"/>
    <property type="match status" value="1"/>
</dbReference>
<evidence type="ECO:0000313" key="8">
    <source>
        <dbReference type="EMBL" id="PVZ97055.1"/>
    </source>
</evidence>
<evidence type="ECO:0000259" key="7">
    <source>
        <dbReference type="Pfam" id="PF00933"/>
    </source>
</evidence>
<sequence length="643" mass="68935">MKCSVLLSSLALFVSLAVAAPADTTAHSYTTTYYVTEDDSDIDALIANMTIEQKIAQKLMPDMRNWNLGGCDQPVVNVEVMNDELASSLSKYSFGGMVLFAENLVNTERATRLIEAMQQANVVNSKVPLLVGFDQEGGIVTRLGNGTVMPGNMAVGATGDFNNAFLTGTITGSEVKAIGANFDFSPVSDVNLNPANPVIGVRSFGSHPDLVAQYVVQYRKGLRQANCISCAKHFPGHGDTATDSHFGLPLVNKTLSEIEKVELVPFIADIDAGVDMIMTAHIQYPALDNTTIPNIIDGSPMIVPATLSRKIMTDYLRGSLGFTGVTVTDAMNMDAIINYVGSVDAAALTIQAGVDIVCMPVLVRCVANFTLYDNVINRVKSDIENKRYSEIELNTSVKRILKLKKQYNLLKLDSTPIETRIAYANATLGSPDHKTIEKNMAQAAITLVRNDPTYGIPFKTSTQSNIAVFMPDDTQVAAVKRAISSLGVQGTVTAMNFTKVLFDNSTQKIIDSASSIIIGSLVTTNTPAIDGGDIFIDPGNVGAWAYSFPAAVADYAKNTSKPLAVISLRNPYDVANFVNTQGAVLCAYGYKGIINNVYGQPNLPAAISTIFGYSKPQGKLPVDIPSVFDNTTIAYPFGFGLSL</sequence>
<evidence type="ECO:0000256" key="4">
    <source>
        <dbReference type="ARBA" id="ARBA00022801"/>
    </source>
</evidence>
<feature type="signal peptide" evidence="6">
    <location>
        <begin position="1"/>
        <end position="19"/>
    </location>
</feature>
<evidence type="ECO:0000256" key="3">
    <source>
        <dbReference type="ARBA" id="ARBA00012663"/>
    </source>
</evidence>
<dbReference type="AlphaFoldDB" id="A0A2U1IW54"/>
<dbReference type="EMBL" id="MBFU01001012">
    <property type="protein sequence ID" value="PVZ97055.1"/>
    <property type="molecule type" value="Genomic_DNA"/>
</dbReference>
<feature type="chain" id="PRO_5015588543" description="beta-N-acetylhexosaminidase" evidence="6">
    <location>
        <begin position="20"/>
        <end position="643"/>
    </location>
</feature>
<gene>
    <name evidence="8" type="ORF">BB558_007010</name>
</gene>
<organism evidence="8 9">
    <name type="scientific">Smittium angustum</name>
    <dbReference type="NCBI Taxonomy" id="133377"/>
    <lineage>
        <taxon>Eukaryota</taxon>
        <taxon>Fungi</taxon>
        <taxon>Fungi incertae sedis</taxon>
        <taxon>Zoopagomycota</taxon>
        <taxon>Kickxellomycotina</taxon>
        <taxon>Harpellomycetes</taxon>
        <taxon>Harpellales</taxon>
        <taxon>Legeriomycetaceae</taxon>
        <taxon>Smittium</taxon>
    </lineage>
</organism>
<comment type="similarity">
    <text evidence="2">Belongs to the glycosyl hydrolase 3 family.</text>
</comment>
<keyword evidence="5" id="KW-0326">Glycosidase</keyword>
<evidence type="ECO:0000313" key="9">
    <source>
        <dbReference type="Proteomes" id="UP000245591"/>
    </source>
</evidence>
<dbReference type="InterPro" id="IPR050226">
    <property type="entry name" value="NagZ_Beta-hexosaminidase"/>
</dbReference>
<dbReference type="Pfam" id="PF00933">
    <property type="entry name" value="Glyco_hydro_3"/>
    <property type="match status" value="1"/>
</dbReference>
<dbReference type="GO" id="GO:0009254">
    <property type="term" value="P:peptidoglycan turnover"/>
    <property type="evidence" value="ECO:0007669"/>
    <property type="project" value="TreeGrafter"/>
</dbReference>
<name>A0A2U1IW54_SMIAN</name>
<keyword evidence="4" id="KW-0378">Hydrolase</keyword>
<evidence type="ECO:0000256" key="1">
    <source>
        <dbReference type="ARBA" id="ARBA00001231"/>
    </source>
</evidence>